<name>A0A4R4KD87_9BACT</name>
<comment type="caution">
    <text evidence="2">The sequence shown here is derived from an EMBL/GenBank/DDBJ whole genome shotgun (WGS) entry which is preliminary data.</text>
</comment>
<dbReference type="SUPFAM" id="SSF56300">
    <property type="entry name" value="Metallo-dependent phosphatases"/>
    <property type="match status" value="1"/>
</dbReference>
<evidence type="ECO:0000313" key="2">
    <source>
        <dbReference type="EMBL" id="TDB65847.1"/>
    </source>
</evidence>
<protein>
    <submittedName>
        <fullName evidence="2">Metallophosphoesterase</fullName>
    </submittedName>
</protein>
<organism evidence="2 3">
    <name type="scientific">Arundinibacter roseus</name>
    <dbReference type="NCBI Taxonomy" id="2070510"/>
    <lineage>
        <taxon>Bacteria</taxon>
        <taxon>Pseudomonadati</taxon>
        <taxon>Bacteroidota</taxon>
        <taxon>Cytophagia</taxon>
        <taxon>Cytophagales</taxon>
        <taxon>Spirosomataceae</taxon>
        <taxon>Arundinibacter</taxon>
    </lineage>
</organism>
<dbReference type="Proteomes" id="UP000295706">
    <property type="component" value="Unassembled WGS sequence"/>
</dbReference>
<keyword evidence="3" id="KW-1185">Reference proteome</keyword>
<dbReference type="InterPro" id="IPR029052">
    <property type="entry name" value="Metallo-depent_PP-like"/>
</dbReference>
<gene>
    <name evidence="2" type="ORF">EZE20_08760</name>
</gene>
<dbReference type="OrthoDB" id="9808081at2"/>
<evidence type="ECO:0000259" key="1">
    <source>
        <dbReference type="Pfam" id="PF00149"/>
    </source>
</evidence>
<dbReference type="EMBL" id="SMJU01000005">
    <property type="protein sequence ID" value="TDB65847.1"/>
    <property type="molecule type" value="Genomic_DNA"/>
</dbReference>
<feature type="domain" description="Calcineurin-like phosphoesterase" evidence="1">
    <location>
        <begin position="1"/>
        <end position="203"/>
    </location>
</feature>
<dbReference type="AlphaFoldDB" id="A0A4R4KD87"/>
<dbReference type="GO" id="GO:0016787">
    <property type="term" value="F:hydrolase activity"/>
    <property type="evidence" value="ECO:0007669"/>
    <property type="project" value="InterPro"/>
</dbReference>
<sequence>MHLIAIGDIHGRDVWKEVKEKPSDKLIFVGDYVDPHRPIPDDRVIRNLEEIIEFRRQEPDRVVLLLGNHDAQYLHFPNYSCSGYRPDLQSVYGKIFQDNHDLFQIAFQYKKTLFTHAGVSGKWYSHHRDIWPLFPANTFADTLNSVYQSEHRDVLFEAGAVRGGSDRCSGPIWADKSETQRDYFIFHQVVGHSRVPYITRMGGPVASITYIDVFDTQVDIYEVFG</sequence>
<dbReference type="Gene3D" id="3.60.21.10">
    <property type="match status" value="1"/>
</dbReference>
<accession>A0A4R4KD87</accession>
<dbReference type="Pfam" id="PF00149">
    <property type="entry name" value="Metallophos"/>
    <property type="match status" value="1"/>
</dbReference>
<dbReference type="RefSeq" id="WP_132116626.1">
    <property type="nucleotide sequence ID" value="NZ_SMJU01000005.1"/>
</dbReference>
<dbReference type="InterPro" id="IPR004843">
    <property type="entry name" value="Calcineurin-like_PHP"/>
</dbReference>
<proteinExistence type="predicted"/>
<reference evidence="2 3" key="1">
    <citation type="submission" date="2019-02" db="EMBL/GenBank/DDBJ databases">
        <title>Arundinibacter roseus gen. nov., sp. nov., a new member of the family Cytophagaceae.</title>
        <authorList>
            <person name="Szuroczki S."/>
            <person name="Khayer B."/>
            <person name="Sproer C."/>
            <person name="Toumi M."/>
            <person name="Szabo A."/>
            <person name="Felfoldi T."/>
            <person name="Schumann P."/>
            <person name="Toth E."/>
        </authorList>
    </citation>
    <scope>NUCLEOTIDE SEQUENCE [LARGE SCALE GENOMIC DNA]</scope>
    <source>
        <strain evidence="2 3">DMA-k-7a</strain>
    </source>
</reference>
<evidence type="ECO:0000313" key="3">
    <source>
        <dbReference type="Proteomes" id="UP000295706"/>
    </source>
</evidence>